<evidence type="ECO:0000256" key="1">
    <source>
        <dbReference type="SAM" id="MobiDB-lite"/>
    </source>
</evidence>
<protein>
    <submittedName>
        <fullName evidence="2">Uncharacterized protein</fullName>
    </submittedName>
</protein>
<feature type="compositionally biased region" description="Polar residues" evidence="1">
    <location>
        <begin position="59"/>
        <end position="71"/>
    </location>
</feature>
<dbReference type="AlphaFoldDB" id="A0A0B7BEB4"/>
<feature type="non-terminal residue" evidence="2">
    <location>
        <position position="1"/>
    </location>
</feature>
<feature type="compositionally biased region" description="Polar residues" evidence="1">
    <location>
        <begin position="27"/>
        <end position="38"/>
    </location>
</feature>
<name>A0A0B7BEB4_9EUPU</name>
<feature type="compositionally biased region" description="Polar residues" evidence="1">
    <location>
        <begin position="302"/>
        <end position="329"/>
    </location>
</feature>
<feature type="compositionally biased region" description="Low complexity" evidence="1">
    <location>
        <begin position="72"/>
        <end position="91"/>
    </location>
</feature>
<feature type="compositionally biased region" description="Basic residues" evidence="1">
    <location>
        <begin position="191"/>
        <end position="211"/>
    </location>
</feature>
<gene>
    <name evidence="2" type="primary">ORF182276</name>
</gene>
<feature type="compositionally biased region" description="Polar residues" evidence="1">
    <location>
        <begin position="244"/>
        <end position="290"/>
    </location>
</feature>
<proteinExistence type="predicted"/>
<feature type="region of interest" description="Disordered" evidence="1">
    <location>
        <begin position="243"/>
        <end position="339"/>
    </location>
</feature>
<feature type="region of interest" description="Disordered" evidence="1">
    <location>
        <begin position="1"/>
        <end position="38"/>
    </location>
</feature>
<organism evidence="2">
    <name type="scientific">Arion vulgaris</name>
    <dbReference type="NCBI Taxonomy" id="1028688"/>
    <lineage>
        <taxon>Eukaryota</taxon>
        <taxon>Metazoa</taxon>
        <taxon>Spiralia</taxon>
        <taxon>Lophotrochozoa</taxon>
        <taxon>Mollusca</taxon>
        <taxon>Gastropoda</taxon>
        <taxon>Heterobranchia</taxon>
        <taxon>Euthyneura</taxon>
        <taxon>Panpulmonata</taxon>
        <taxon>Eupulmonata</taxon>
        <taxon>Stylommatophora</taxon>
        <taxon>Helicina</taxon>
        <taxon>Arionoidea</taxon>
        <taxon>Arionidae</taxon>
        <taxon>Arion</taxon>
    </lineage>
</organism>
<dbReference type="EMBL" id="HACG01044463">
    <property type="protein sequence ID" value="CEK91328.1"/>
    <property type="molecule type" value="Transcribed_RNA"/>
</dbReference>
<feature type="compositionally biased region" description="Polar residues" evidence="1">
    <location>
        <begin position="215"/>
        <end position="226"/>
    </location>
</feature>
<accession>A0A0B7BEB4</accession>
<feature type="region of interest" description="Disordered" evidence="1">
    <location>
        <begin position="57"/>
        <end position="123"/>
    </location>
</feature>
<feature type="region of interest" description="Disordered" evidence="1">
    <location>
        <begin position="187"/>
        <end position="226"/>
    </location>
</feature>
<reference evidence="2" key="1">
    <citation type="submission" date="2014-12" db="EMBL/GenBank/DDBJ databases">
        <title>Insight into the proteome of Arion vulgaris.</title>
        <authorList>
            <person name="Aradska J."/>
            <person name="Bulat T."/>
            <person name="Smidak R."/>
            <person name="Sarate P."/>
            <person name="Gangsoo J."/>
            <person name="Sialana F."/>
            <person name="Bilban M."/>
            <person name="Lubec G."/>
        </authorList>
    </citation>
    <scope>NUCLEOTIDE SEQUENCE</scope>
    <source>
        <tissue evidence="2">Skin</tissue>
    </source>
</reference>
<sequence length="381" mass="41163">SSRLEIGERSRVREISSKPKEIIPANKISQPSEPSSGVTIKSFSEIMAEKRKRRLELQAQKSGTTDLPVSTAQSISASTLPSSTATSMPATLNESNSTYNREVDSKPRVPITHTPDNTSDTGIKAMRYPVSTTTSSLKPTVLSTISVAQKESLDISSCGSSSNVPRVPTLTASSLTPHSTAISTDQNVKLKAGKNKKMGDKKKKGNKLNKKNLKEQINQRNIVTSTDRNSNVASLVHSHVTPFIPSQSSTSDLHQTLSNKTSNNVAFTRPTLSDSKVSSPQPSQHKTASTHGLGLSDKPSVSKFSSNTDTSSVKSQPASTSKHSISAQKIDSEPTTKRARASLEDEFNFFEDEDLGIDEDIISENLQPIDDLLQDIDDLLS</sequence>
<evidence type="ECO:0000313" key="2">
    <source>
        <dbReference type="EMBL" id="CEK91328.1"/>
    </source>
</evidence>
<feature type="compositionally biased region" description="Basic and acidic residues" evidence="1">
    <location>
        <begin position="1"/>
        <end position="21"/>
    </location>
</feature>